<feature type="compositionally biased region" description="Basic and acidic residues" evidence="1">
    <location>
        <begin position="309"/>
        <end position="319"/>
    </location>
</feature>
<gene>
    <name evidence="3" type="ORF">PCON_12743</name>
</gene>
<evidence type="ECO:0000313" key="3">
    <source>
        <dbReference type="EMBL" id="CCX13150.1"/>
    </source>
</evidence>
<dbReference type="eggNOG" id="ENOG502RZJP">
    <property type="taxonomic scope" value="Eukaryota"/>
</dbReference>
<reference evidence="3 4" key="1">
    <citation type="journal article" date="2013" name="PLoS Genet.">
        <title>The genome and development-dependent transcriptomes of Pyronema confluens: a window into fungal evolution.</title>
        <authorList>
            <person name="Traeger S."/>
            <person name="Altegoer F."/>
            <person name="Freitag M."/>
            <person name="Gabaldon T."/>
            <person name="Kempken F."/>
            <person name="Kumar A."/>
            <person name="Marcet-Houben M."/>
            <person name="Poggeler S."/>
            <person name="Stajich J.E."/>
            <person name="Nowrousian M."/>
        </authorList>
    </citation>
    <scope>NUCLEOTIDE SEQUENCE [LARGE SCALE GENOMIC DNA]</scope>
    <source>
        <strain evidence="4">CBS 100304</strain>
        <tissue evidence="3">Vegetative mycelium</tissue>
    </source>
</reference>
<dbReference type="OMA" id="RDRVEIM"/>
<proteinExistence type="predicted"/>
<dbReference type="EMBL" id="HF935781">
    <property type="protein sequence ID" value="CCX13150.1"/>
    <property type="molecule type" value="Genomic_DNA"/>
</dbReference>
<feature type="compositionally biased region" description="Polar residues" evidence="1">
    <location>
        <begin position="262"/>
        <end position="277"/>
    </location>
</feature>
<feature type="compositionally biased region" description="Acidic residues" evidence="1">
    <location>
        <begin position="377"/>
        <end position="387"/>
    </location>
</feature>
<feature type="compositionally biased region" description="Low complexity" evidence="1">
    <location>
        <begin position="54"/>
        <end position="75"/>
    </location>
</feature>
<feature type="region of interest" description="Disordered" evidence="1">
    <location>
        <begin position="293"/>
        <end position="465"/>
    </location>
</feature>
<keyword evidence="4" id="KW-1185">Reference proteome</keyword>
<dbReference type="InterPro" id="IPR000253">
    <property type="entry name" value="FHA_dom"/>
</dbReference>
<sequence>MLDSSSPNLLRGVNGVKRLLPAIELSSSPPRFKRQKSRTATVLEDENRYPTPIPSSSLGTLPSSPPAAAAVSARRPPLKRTQSTVSERAPLSAVPSITLPKNGETILLGRSSNSSHYRLSANRLISRVHIKATYHAVTQTTKPKIEIKCIGWNGVKVHCQGRAWDLQKDDVFVSETEYAEIMLDVHDSRVVIAWPGAPASRGDRENNLTSSPSTLGPPTGRVNRSPSVDWEAGNDENADPWDNARRINGRAKLTPVSPTPRRVNNNSMINRRQSVSQSAMAETFLDIYEDEPEGAQELPPVNPNAANEVDNKPASHPETEAPTEAIHPPSEFDAEIPLAPPAELEADDEEEEPRTDADQTLIADAQVNLEFHASEPSDSEADDDDESLLPPPLRASALSSTLDEPLTETAEPRSDFPLHSFVPHSDLPPFQTAFPPSTPPSAFARGRSSSPLSAAPSPQQNQTKMSPSKYITLQNHLTNQLAFSRVNTMPLSELYENLPGTLAVKTTKEMVGEILRDTKWVGEIKRTGKDAAGKELESQWYYVLEDDEDEGRRSAVGGRAGVRNCRKTHKQYYWKKPKKISY</sequence>
<dbReference type="Proteomes" id="UP000018144">
    <property type="component" value="Unassembled WGS sequence"/>
</dbReference>
<dbReference type="STRING" id="1076935.U4LEI8"/>
<dbReference type="OrthoDB" id="5348546at2759"/>
<dbReference type="AlphaFoldDB" id="U4LEI8"/>
<evidence type="ECO:0000256" key="1">
    <source>
        <dbReference type="SAM" id="MobiDB-lite"/>
    </source>
</evidence>
<protein>
    <submittedName>
        <fullName evidence="3">Similar to Protein TOS4 acc. no. Q06266</fullName>
    </submittedName>
</protein>
<name>U4LEI8_PYROM</name>
<evidence type="ECO:0000313" key="4">
    <source>
        <dbReference type="Proteomes" id="UP000018144"/>
    </source>
</evidence>
<evidence type="ECO:0000259" key="2">
    <source>
        <dbReference type="PROSITE" id="PS50006"/>
    </source>
</evidence>
<organism evidence="3 4">
    <name type="scientific">Pyronema omphalodes (strain CBS 100304)</name>
    <name type="common">Pyronema confluens</name>
    <dbReference type="NCBI Taxonomy" id="1076935"/>
    <lineage>
        <taxon>Eukaryota</taxon>
        <taxon>Fungi</taxon>
        <taxon>Dikarya</taxon>
        <taxon>Ascomycota</taxon>
        <taxon>Pezizomycotina</taxon>
        <taxon>Pezizomycetes</taxon>
        <taxon>Pezizales</taxon>
        <taxon>Pyronemataceae</taxon>
        <taxon>Pyronema</taxon>
    </lineage>
</organism>
<feature type="compositionally biased region" description="Low complexity" evidence="1">
    <location>
        <begin position="428"/>
        <end position="458"/>
    </location>
</feature>
<accession>U4LEI8</accession>
<feature type="region of interest" description="Disordered" evidence="1">
    <location>
        <begin position="25"/>
        <end position="89"/>
    </location>
</feature>
<dbReference type="PROSITE" id="PS50006">
    <property type="entry name" value="FHA_DOMAIN"/>
    <property type="match status" value="1"/>
</dbReference>
<feature type="compositionally biased region" description="Acidic residues" evidence="1">
    <location>
        <begin position="344"/>
        <end position="353"/>
    </location>
</feature>
<dbReference type="CDD" id="cd22699">
    <property type="entry name" value="FHA_PLM2-like"/>
    <property type="match status" value="1"/>
</dbReference>
<feature type="domain" description="FHA" evidence="2">
    <location>
        <begin position="106"/>
        <end position="158"/>
    </location>
</feature>
<feature type="region of interest" description="Disordered" evidence="1">
    <location>
        <begin position="196"/>
        <end position="277"/>
    </location>
</feature>
<feature type="compositionally biased region" description="Polar residues" evidence="1">
    <location>
        <begin position="207"/>
        <end position="226"/>
    </location>
</feature>